<proteinExistence type="predicted"/>
<feature type="region of interest" description="Disordered" evidence="1">
    <location>
        <begin position="67"/>
        <end position="96"/>
    </location>
</feature>
<evidence type="ECO:0000313" key="3">
    <source>
        <dbReference type="EMBL" id="SUA51167.1"/>
    </source>
</evidence>
<dbReference type="STRING" id="1122619.GCA_000373745_01230"/>
<dbReference type="PROSITE" id="PS51257">
    <property type="entry name" value="PROKAR_LIPOPROTEIN"/>
    <property type="match status" value="1"/>
</dbReference>
<dbReference type="OrthoDB" id="10003222at2"/>
<evidence type="ECO:0008006" key="6">
    <source>
        <dbReference type="Google" id="ProtNLM"/>
    </source>
</evidence>
<evidence type="ECO:0000313" key="5">
    <source>
        <dbReference type="Proteomes" id="UP000594903"/>
    </source>
</evidence>
<name>A0A378XD14_9BURK</name>
<sequence length="96" mass="10267">MLTSLARLIVVVAVSIPVLTACGSQSHMRRPVSNLHYSVDEPSATSHKTALGGNSNVQIYGTVNAGYGHSSTKTRVRHPDGTTSTYRSSRTGTHSW</sequence>
<dbReference type="AlphaFoldDB" id="A0A378XD14"/>
<keyword evidence="5" id="KW-1185">Reference proteome</keyword>
<gene>
    <name evidence="2" type="ORF">I6G29_02255</name>
    <name evidence="3" type="ORF">NCTC11997_00500</name>
</gene>
<feature type="compositionally biased region" description="Low complexity" evidence="1">
    <location>
        <begin position="81"/>
        <end position="96"/>
    </location>
</feature>
<dbReference type="EMBL" id="UGSB01000001">
    <property type="protein sequence ID" value="SUA51167.1"/>
    <property type="molecule type" value="Genomic_DNA"/>
</dbReference>
<protein>
    <recommendedName>
        <fullName evidence="6">Lipoprotein</fullName>
    </recommendedName>
</protein>
<dbReference type="EMBL" id="CP065725">
    <property type="protein sequence ID" value="QPT40454.1"/>
    <property type="molecule type" value="Genomic_DNA"/>
</dbReference>
<reference evidence="2 5" key="2">
    <citation type="submission" date="2020-12" db="EMBL/GenBank/DDBJ databases">
        <title>FDA dAtabase for Regulatory Grade micrObial Sequences (FDA-ARGOS): Supporting development and validation of Infectious Disease Dx tests.</title>
        <authorList>
            <person name="Sproer C."/>
            <person name="Gronow S."/>
            <person name="Severitt S."/>
            <person name="Schroder I."/>
            <person name="Tallon L."/>
            <person name="Sadzewicz L."/>
            <person name="Zhao X."/>
            <person name="Boylan J."/>
            <person name="Ott S."/>
            <person name="Bowen H."/>
            <person name="Vavikolanu K."/>
            <person name="Mehta A."/>
            <person name="Aluvathingal J."/>
            <person name="Nadendla S."/>
            <person name="Lowell S."/>
            <person name="Myers T."/>
            <person name="Yan Y."/>
            <person name="Sichtig H."/>
        </authorList>
    </citation>
    <scope>NUCLEOTIDE SEQUENCE [LARGE SCALE GENOMIC DNA]</scope>
    <source>
        <strain evidence="2 5">FDAARGOS_872</strain>
    </source>
</reference>
<dbReference type="Proteomes" id="UP000254603">
    <property type="component" value="Unassembled WGS sequence"/>
</dbReference>
<evidence type="ECO:0000256" key="1">
    <source>
        <dbReference type="SAM" id="MobiDB-lite"/>
    </source>
</evidence>
<dbReference type="Proteomes" id="UP000594903">
    <property type="component" value="Chromosome"/>
</dbReference>
<organism evidence="3 4">
    <name type="scientific">Oligella ureolytica</name>
    <dbReference type="NCBI Taxonomy" id="90244"/>
    <lineage>
        <taxon>Bacteria</taxon>
        <taxon>Pseudomonadati</taxon>
        <taxon>Pseudomonadota</taxon>
        <taxon>Betaproteobacteria</taxon>
        <taxon>Burkholderiales</taxon>
        <taxon>Alcaligenaceae</taxon>
        <taxon>Oligella</taxon>
    </lineage>
</organism>
<reference evidence="3 4" key="1">
    <citation type="submission" date="2018-06" db="EMBL/GenBank/DDBJ databases">
        <authorList>
            <consortium name="Pathogen Informatics"/>
            <person name="Doyle S."/>
        </authorList>
    </citation>
    <scope>NUCLEOTIDE SEQUENCE [LARGE SCALE GENOMIC DNA]</scope>
    <source>
        <strain evidence="3 4">NCTC11997</strain>
    </source>
</reference>
<evidence type="ECO:0000313" key="2">
    <source>
        <dbReference type="EMBL" id="QPT40454.1"/>
    </source>
</evidence>
<accession>A0A378XD14</accession>
<evidence type="ECO:0000313" key="4">
    <source>
        <dbReference type="Proteomes" id="UP000254603"/>
    </source>
</evidence>
<dbReference type="RefSeq" id="WP_018574415.1">
    <property type="nucleotide sequence ID" value="NZ_CP065725.1"/>
</dbReference>